<dbReference type="InterPro" id="IPR036136">
    <property type="entry name" value="Nit/Sulf_reduc_fer-like_dom_sf"/>
</dbReference>
<feature type="domain" description="4Fe-4S ferredoxin-type" evidence="8">
    <location>
        <begin position="203"/>
        <end position="232"/>
    </location>
</feature>
<dbReference type="InterPro" id="IPR045169">
    <property type="entry name" value="NO2/SO3_Rdtase_4Fe4S_prot"/>
</dbReference>
<evidence type="ECO:0000313" key="9">
    <source>
        <dbReference type="EMBL" id="CUO23473.1"/>
    </source>
</evidence>
<dbReference type="SUPFAM" id="SSF55124">
    <property type="entry name" value="Nitrite/Sulfite reductase N-terminal domain-like"/>
    <property type="match status" value="1"/>
</dbReference>
<accession>A0A174DDK0</accession>
<comment type="similarity">
    <text evidence="1">Belongs to the nitrite and sulfite reductase 4Fe-4S domain family.</text>
</comment>
<dbReference type="GO" id="GO:0051539">
    <property type="term" value="F:4 iron, 4 sulfur cluster binding"/>
    <property type="evidence" value="ECO:0007669"/>
    <property type="project" value="UniProtKB-KW"/>
</dbReference>
<dbReference type="Proteomes" id="UP000095558">
    <property type="component" value="Unassembled WGS sequence"/>
</dbReference>
<keyword evidence="6" id="KW-0408">Iron</keyword>
<dbReference type="EMBL" id="CYZV01000017">
    <property type="protein sequence ID" value="CUO23473.1"/>
    <property type="molecule type" value="Genomic_DNA"/>
</dbReference>
<dbReference type="Gene3D" id="3.90.480.20">
    <property type="match status" value="1"/>
</dbReference>
<name>A0A174DDK0_9CLOT</name>
<dbReference type="GO" id="GO:0020037">
    <property type="term" value="F:heme binding"/>
    <property type="evidence" value="ECO:0007669"/>
    <property type="project" value="InterPro"/>
</dbReference>
<dbReference type="InterPro" id="IPR045854">
    <property type="entry name" value="NO2/SO3_Rdtase_4Fe4S_sf"/>
</dbReference>
<proteinExistence type="inferred from homology"/>
<dbReference type="PROSITE" id="PS51379">
    <property type="entry name" value="4FE4S_FER_2"/>
    <property type="match status" value="2"/>
</dbReference>
<evidence type="ECO:0000256" key="6">
    <source>
        <dbReference type="ARBA" id="ARBA00023004"/>
    </source>
</evidence>
<dbReference type="InterPro" id="IPR005117">
    <property type="entry name" value="NiRdtase/SiRdtase_haem-b_fer"/>
</dbReference>
<dbReference type="InterPro" id="IPR014261">
    <property type="entry name" value="Sulphite_reductase_C"/>
</dbReference>
<dbReference type="GO" id="GO:0050311">
    <property type="term" value="F:sulfite reductase (ferredoxin) activity"/>
    <property type="evidence" value="ECO:0007669"/>
    <property type="project" value="TreeGrafter"/>
</dbReference>
<keyword evidence="4" id="KW-0479">Metal-binding</keyword>
<keyword evidence="3" id="KW-0349">Heme</keyword>
<keyword evidence="2" id="KW-0004">4Fe-4S</keyword>
<dbReference type="PANTHER" id="PTHR11493:SF54">
    <property type="entry name" value="ANAEROBIC SULFITE REDUCTASE SUBUNIT C"/>
    <property type="match status" value="1"/>
</dbReference>
<gene>
    <name evidence="9" type="primary">asrC_2</name>
    <name evidence="9" type="ORF">ERS852470_01792</name>
</gene>
<dbReference type="AlphaFoldDB" id="A0A174DDK0"/>
<dbReference type="GO" id="GO:0016002">
    <property type="term" value="F:sulfite reductase activity"/>
    <property type="evidence" value="ECO:0007669"/>
    <property type="project" value="TreeGrafter"/>
</dbReference>
<dbReference type="SUPFAM" id="SSF56014">
    <property type="entry name" value="Nitrite and sulphite reductase 4Fe-4S domain-like"/>
    <property type="match status" value="1"/>
</dbReference>
<feature type="domain" description="4Fe-4S ferredoxin-type" evidence="8">
    <location>
        <begin position="170"/>
        <end position="199"/>
    </location>
</feature>
<sequence length="350" mass="39427">MNHDIDIKKTRINCFRQSKVPGEFMLQMRIPGGTINAKYLSDVEHIALTWGNGTFHMGMRQTFNILGIKYENIESVNEYIKEYIKEVEVDECNCNMPIDDKGYPTIGARNIMACIGNTHCIKGNINTKELATKVENLIFPSHYHIKVSIAGCPNDCGKAHFQDFGVIGQARMEYHKERCIGCGACVKACDHHATRVLSLNENGLVDKDPCCCVGCAECVLACPTSAWTRSPKKFYRIVIGGRTGKQNPRMGKTFVNFASEETVLGIFANWQKFSAWALDYKPEYLHGGHLIDRAGYNKFKEIILDGVELNKEALVAENIYWAETEYRSNINVKAISKHKSISTTRPIKDN</sequence>
<keyword evidence="7" id="KW-0411">Iron-sulfur</keyword>
<reference evidence="9 10" key="1">
    <citation type="submission" date="2015-09" db="EMBL/GenBank/DDBJ databases">
        <authorList>
            <consortium name="Pathogen Informatics"/>
        </authorList>
    </citation>
    <scope>NUCLEOTIDE SEQUENCE [LARGE SCALE GENOMIC DNA]</scope>
    <source>
        <strain evidence="9 10">2789STDY5834855</strain>
    </source>
</reference>
<keyword evidence="5" id="KW-0560">Oxidoreductase</keyword>
<evidence type="ECO:0000313" key="10">
    <source>
        <dbReference type="Proteomes" id="UP000095558"/>
    </source>
</evidence>
<dbReference type="GO" id="GO:0009337">
    <property type="term" value="C:sulfite reductase complex (NADPH)"/>
    <property type="evidence" value="ECO:0007669"/>
    <property type="project" value="TreeGrafter"/>
</dbReference>
<dbReference type="NCBIfam" id="TIGR02912">
    <property type="entry name" value="sulfite_red_C"/>
    <property type="match status" value="1"/>
</dbReference>
<dbReference type="RefSeq" id="WP_055276426.1">
    <property type="nucleotide sequence ID" value="NZ_CYZV01000017.1"/>
</dbReference>
<organism evidence="9 10">
    <name type="scientific">Clostridium disporicum</name>
    <dbReference type="NCBI Taxonomy" id="84024"/>
    <lineage>
        <taxon>Bacteria</taxon>
        <taxon>Bacillati</taxon>
        <taxon>Bacillota</taxon>
        <taxon>Clostridia</taxon>
        <taxon>Eubacteriales</taxon>
        <taxon>Clostridiaceae</taxon>
        <taxon>Clostridium</taxon>
    </lineage>
</organism>
<dbReference type="PROSITE" id="PS00198">
    <property type="entry name" value="4FE4S_FER_1"/>
    <property type="match status" value="1"/>
</dbReference>
<dbReference type="Pfam" id="PF03460">
    <property type="entry name" value="NIR_SIR_ferr"/>
    <property type="match status" value="1"/>
</dbReference>
<evidence type="ECO:0000256" key="1">
    <source>
        <dbReference type="ARBA" id="ARBA00010429"/>
    </source>
</evidence>
<dbReference type="Gene3D" id="3.30.413.10">
    <property type="entry name" value="Sulfite Reductase Hemoprotein, domain 1"/>
    <property type="match status" value="1"/>
</dbReference>
<dbReference type="Pfam" id="PF00037">
    <property type="entry name" value="Fer4"/>
    <property type="match status" value="1"/>
</dbReference>
<dbReference type="PANTHER" id="PTHR11493">
    <property type="entry name" value="SULFITE REDUCTASE [NADPH] SUBUNIT BETA-RELATED"/>
    <property type="match status" value="1"/>
</dbReference>
<protein>
    <submittedName>
        <fullName evidence="9">Anaerobic sulfite reductase subunit C</fullName>
    </submittedName>
</protein>
<dbReference type="InterPro" id="IPR017896">
    <property type="entry name" value="4Fe4S_Fe-S-bd"/>
</dbReference>
<evidence type="ECO:0000256" key="4">
    <source>
        <dbReference type="ARBA" id="ARBA00022723"/>
    </source>
</evidence>
<dbReference type="Pfam" id="PF01077">
    <property type="entry name" value="NIR_SIR"/>
    <property type="match status" value="1"/>
</dbReference>
<evidence type="ECO:0000256" key="2">
    <source>
        <dbReference type="ARBA" id="ARBA00022485"/>
    </source>
</evidence>
<dbReference type="GO" id="GO:0000103">
    <property type="term" value="P:sulfate assimilation"/>
    <property type="evidence" value="ECO:0007669"/>
    <property type="project" value="TreeGrafter"/>
</dbReference>
<evidence type="ECO:0000259" key="8">
    <source>
        <dbReference type="PROSITE" id="PS51379"/>
    </source>
</evidence>
<dbReference type="InterPro" id="IPR006067">
    <property type="entry name" value="NO2/SO3_Rdtase_4Fe4S_dom"/>
</dbReference>
<dbReference type="PRINTS" id="PR00397">
    <property type="entry name" value="SIROHAEM"/>
</dbReference>
<dbReference type="InterPro" id="IPR006066">
    <property type="entry name" value="NO2/SO3_Rdtase_FeS/sirohaem_BS"/>
</dbReference>
<dbReference type="SUPFAM" id="SSF54862">
    <property type="entry name" value="4Fe-4S ferredoxins"/>
    <property type="match status" value="1"/>
</dbReference>
<evidence type="ECO:0000256" key="7">
    <source>
        <dbReference type="ARBA" id="ARBA00023014"/>
    </source>
</evidence>
<evidence type="ECO:0000256" key="5">
    <source>
        <dbReference type="ARBA" id="ARBA00023002"/>
    </source>
</evidence>
<evidence type="ECO:0000256" key="3">
    <source>
        <dbReference type="ARBA" id="ARBA00022617"/>
    </source>
</evidence>
<dbReference type="Gene3D" id="3.30.70.20">
    <property type="match status" value="1"/>
</dbReference>
<dbReference type="GO" id="GO:0046872">
    <property type="term" value="F:metal ion binding"/>
    <property type="evidence" value="ECO:0007669"/>
    <property type="project" value="UniProtKB-KW"/>
</dbReference>
<dbReference type="InterPro" id="IPR017900">
    <property type="entry name" value="4Fe4S_Fe_S_CS"/>
</dbReference>
<dbReference type="OrthoDB" id="9800558at2"/>